<dbReference type="SMART" id="SM00962">
    <property type="entry name" value="SRP54"/>
    <property type="match status" value="1"/>
</dbReference>
<dbReference type="InterPro" id="IPR000897">
    <property type="entry name" value="SRP54_GTPase_dom"/>
</dbReference>
<evidence type="ECO:0000256" key="6">
    <source>
        <dbReference type="ARBA" id="ARBA00023136"/>
    </source>
</evidence>
<feature type="binding site" evidence="8">
    <location>
        <begin position="98"/>
        <end position="105"/>
    </location>
    <ligand>
        <name>GTP</name>
        <dbReference type="ChEBI" id="CHEBI:37565"/>
    </ligand>
</feature>
<dbReference type="FunFam" id="3.40.50.300:FF:000053">
    <property type="entry name" value="Signal recognition particle receptor FtsY"/>
    <property type="match status" value="1"/>
</dbReference>
<dbReference type="Gene3D" id="1.20.120.140">
    <property type="entry name" value="Signal recognition particle SRP54, nucleotide-binding domain"/>
    <property type="match status" value="1"/>
</dbReference>
<dbReference type="SUPFAM" id="SSF47364">
    <property type="entry name" value="Domain of the SRP/SRP receptor G-proteins"/>
    <property type="match status" value="1"/>
</dbReference>
<dbReference type="GO" id="GO:0003924">
    <property type="term" value="F:GTPase activity"/>
    <property type="evidence" value="ECO:0007669"/>
    <property type="project" value="UniProtKB-UniRule"/>
</dbReference>
<proteinExistence type="inferred from homology"/>
<dbReference type="InterPro" id="IPR042101">
    <property type="entry name" value="SRP54_N_sf"/>
</dbReference>
<comment type="catalytic activity">
    <reaction evidence="8">
        <text>GTP + H2O = GDP + phosphate + H(+)</text>
        <dbReference type="Rhea" id="RHEA:19669"/>
        <dbReference type="ChEBI" id="CHEBI:15377"/>
        <dbReference type="ChEBI" id="CHEBI:15378"/>
        <dbReference type="ChEBI" id="CHEBI:37565"/>
        <dbReference type="ChEBI" id="CHEBI:43474"/>
        <dbReference type="ChEBI" id="CHEBI:58189"/>
        <dbReference type="EC" id="3.6.5.4"/>
    </reaction>
</comment>
<evidence type="ECO:0000256" key="8">
    <source>
        <dbReference type="HAMAP-Rule" id="MF_00920"/>
    </source>
</evidence>
<feature type="domain" description="SRP54-type proteins GTP-binding" evidence="9">
    <location>
        <begin position="265"/>
        <end position="278"/>
    </location>
</feature>
<evidence type="ECO:0000259" key="9">
    <source>
        <dbReference type="PROSITE" id="PS00300"/>
    </source>
</evidence>
<comment type="function">
    <text evidence="8">Involved in targeting and insertion of nascent membrane proteins into the cytoplasmic membrane. Acts as a receptor for the complex formed by the signal recognition particle (SRP) and the ribosome-nascent chain (RNC).</text>
</comment>
<dbReference type="AlphaFoldDB" id="A0A7V0T7H8"/>
<dbReference type="EC" id="3.6.5.4" evidence="8"/>
<dbReference type="Gene3D" id="3.40.50.300">
    <property type="entry name" value="P-loop containing nucleotide triphosphate hydrolases"/>
    <property type="match status" value="1"/>
</dbReference>
<dbReference type="GO" id="GO:0006614">
    <property type="term" value="P:SRP-dependent cotranslational protein targeting to membrane"/>
    <property type="evidence" value="ECO:0007669"/>
    <property type="project" value="InterPro"/>
</dbReference>
<dbReference type="GO" id="GO:0005886">
    <property type="term" value="C:plasma membrane"/>
    <property type="evidence" value="ECO:0007669"/>
    <property type="project" value="UniProtKB-SubCell"/>
</dbReference>
<dbReference type="GO" id="GO:0005525">
    <property type="term" value="F:GTP binding"/>
    <property type="evidence" value="ECO:0007669"/>
    <property type="project" value="UniProtKB-UniRule"/>
</dbReference>
<dbReference type="GO" id="GO:0005047">
    <property type="term" value="F:signal recognition particle binding"/>
    <property type="evidence" value="ECO:0007669"/>
    <property type="project" value="TreeGrafter"/>
</dbReference>
<keyword evidence="2 8" id="KW-0963">Cytoplasm</keyword>
<dbReference type="SUPFAM" id="SSF52540">
    <property type="entry name" value="P-loop containing nucleoside triphosphate hydrolases"/>
    <property type="match status" value="1"/>
</dbReference>
<dbReference type="EMBL" id="DSBX01000347">
    <property type="protein sequence ID" value="HDR00407.1"/>
    <property type="molecule type" value="Genomic_DNA"/>
</dbReference>
<keyword evidence="1 8" id="KW-1003">Cell membrane</keyword>
<evidence type="ECO:0000256" key="1">
    <source>
        <dbReference type="ARBA" id="ARBA00022475"/>
    </source>
</evidence>
<keyword evidence="5 8" id="KW-0342">GTP-binding</keyword>
<protein>
    <recommendedName>
        <fullName evidence="8">Signal recognition particle receptor FtsY</fullName>
        <shortName evidence="8">SRP receptor</shortName>
        <ecNumber evidence="8">3.6.5.4</ecNumber>
    </recommendedName>
</protein>
<dbReference type="GO" id="GO:0005737">
    <property type="term" value="C:cytoplasm"/>
    <property type="evidence" value="ECO:0007669"/>
    <property type="project" value="UniProtKB-SubCell"/>
</dbReference>
<evidence type="ECO:0000256" key="4">
    <source>
        <dbReference type="ARBA" id="ARBA00022801"/>
    </source>
</evidence>
<evidence type="ECO:0000256" key="3">
    <source>
        <dbReference type="ARBA" id="ARBA00022741"/>
    </source>
</evidence>
<keyword evidence="3 8" id="KW-0547">Nucleotide-binding</keyword>
<sequence length="294" mass="31130">MSALEGIGRGLRRLASGLARTRSVFRRLLSAESDEELEELLLGADVGSRATELLLDKVRGVRPAERGTALEAEIARLLSAGGGAPPAAARPAVILIVGVNGSGKTTTTGKLCYRLRREGKRVVLAAADTYRDAAAEQLAVWAERAGVELVSSRQGQDAAAVAFDAVRRAQSRDDDFVIVDTAGRLHTRTDLMQEADKIKRVLGRVRPGAPEETLLVLDATVGQNGLAQARAFNEQLGLTGLIVAKLDGTARGGVLIAIALELGLPIRYVGTGETLEDLEPFDPAAYARALFEGD</sequence>
<dbReference type="InterPro" id="IPR027417">
    <property type="entry name" value="P-loop_NTPase"/>
</dbReference>
<comment type="caution">
    <text evidence="10">The sequence shown here is derived from an EMBL/GenBank/DDBJ whole genome shotgun (WGS) entry which is preliminary data.</text>
</comment>
<organism evidence="10">
    <name type="scientific">candidate division WOR-3 bacterium</name>
    <dbReference type="NCBI Taxonomy" id="2052148"/>
    <lineage>
        <taxon>Bacteria</taxon>
        <taxon>Bacteria division WOR-3</taxon>
    </lineage>
</organism>
<reference evidence="10" key="1">
    <citation type="journal article" date="2020" name="mSystems">
        <title>Genome- and Community-Level Interaction Insights into Carbon Utilization and Element Cycling Functions of Hydrothermarchaeota in Hydrothermal Sediment.</title>
        <authorList>
            <person name="Zhou Z."/>
            <person name="Liu Y."/>
            <person name="Xu W."/>
            <person name="Pan J."/>
            <person name="Luo Z.H."/>
            <person name="Li M."/>
        </authorList>
    </citation>
    <scope>NUCLEOTIDE SEQUENCE [LARGE SCALE GENOMIC DNA]</scope>
    <source>
        <strain evidence="10">SpSt-1182</strain>
    </source>
</reference>
<evidence type="ECO:0000313" key="10">
    <source>
        <dbReference type="EMBL" id="HDR00407.1"/>
    </source>
</evidence>
<comment type="similarity">
    <text evidence="8">Belongs to the GTP-binding SRP family. FtsY subfamily.</text>
</comment>
<accession>A0A7V0T7H8</accession>
<evidence type="ECO:0000256" key="2">
    <source>
        <dbReference type="ARBA" id="ARBA00022490"/>
    </source>
</evidence>
<dbReference type="InterPro" id="IPR003593">
    <property type="entry name" value="AAA+_ATPase"/>
</dbReference>
<keyword evidence="6 8" id="KW-0472">Membrane</keyword>
<comment type="subunit">
    <text evidence="8">Part of the signal recognition particle protein translocation system, which is composed of SRP and FtsY.</text>
</comment>
<dbReference type="PROSITE" id="PS00300">
    <property type="entry name" value="SRP54"/>
    <property type="match status" value="1"/>
</dbReference>
<keyword evidence="7 8" id="KW-0675">Receptor</keyword>
<dbReference type="Proteomes" id="UP000885672">
    <property type="component" value="Unassembled WGS sequence"/>
</dbReference>
<dbReference type="HAMAP" id="MF_00920">
    <property type="entry name" value="FtsY"/>
    <property type="match status" value="1"/>
</dbReference>
<name>A0A7V0T7H8_UNCW3</name>
<evidence type="ECO:0000256" key="5">
    <source>
        <dbReference type="ARBA" id="ARBA00023134"/>
    </source>
</evidence>
<dbReference type="SMART" id="SM00382">
    <property type="entry name" value="AAA"/>
    <property type="match status" value="1"/>
</dbReference>
<dbReference type="Pfam" id="PF00448">
    <property type="entry name" value="SRP54"/>
    <property type="match status" value="1"/>
</dbReference>
<dbReference type="InterPro" id="IPR036225">
    <property type="entry name" value="SRP/SRP_N"/>
</dbReference>
<feature type="binding site" evidence="8">
    <location>
        <begin position="180"/>
        <end position="184"/>
    </location>
    <ligand>
        <name>GTP</name>
        <dbReference type="ChEBI" id="CHEBI:37565"/>
    </ligand>
</feature>
<dbReference type="PANTHER" id="PTHR43134">
    <property type="entry name" value="SIGNAL RECOGNITION PARTICLE RECEPTOR SUBUNIT ALPHA"/>
    <property type="match status" value="1"/>
</dbReference>
<gene>
    <name evidence="8 10" type="primary">ftsY</name>
    <name evidence="10" type="ORF">ENN51_09020</name>
</gene>
<comment type="caution">
    <text evidence="8">Lacks conserved residue(s) required for the propagation of feature annotation.</text>
</comment>
<dbReference type="NCBIfam" id="TIGR00064">
    <property type="entry name" value="ftsY"/>
    <property type="match status" value="1"/>
</dbReference>
<dbReference type="InterPro" id="IPR004390">
    <property type="entry name" value="SR_rcpt_FtsY"/>
</dbReference>
<comment type="subcellular location">
    <subcellularLocation>
        <location evidence="8">Cell membrane</location>
        <topology evidence="8">Peripheral membrane protein</topology>
        <orientation evidence="8">Cytoplasmic side</orientation>
    </subcellularLocation>
    <subcellularLocation>
        <location evidence="8">Cytoplasm</location>
    </subcellularLocation>
</comment>
<dbReference type="PANTHER" id="PTHR43134:SF1">
    <property type="entry name" value="SIGNAL RECOGNITION PARTICLE RECEPTOR SUBUNIT ALPHA"/>
    <property type="match status" value="1"/>
</dbReference>
<keyword evidence="4 8" id="KW-0378">Hydrolase</keyword>
<evidence type="ECO:0000256" key="7">
    <source>
        <dbReference type="ARBA" id="ARBA00023170"/>
    </source>
</evidence>